<reference evidence="2 3" key="1">
    <citation type="journal article" date="2011" name="Genome Biol.">
        <title>Comparative genome sequence analysis underscores mycoparasitism as the ancestral life style of Trichoderma.</title>
        <authorList>
            <person name="Kubicek C.P."/>
            <person name="Herrera-Estrella A."/>
            <person name="Seidl-Seiboth V."/>
            <person name="Martinez D.A."/>
            <person name="Druzhinina I.S."/>
            <person name="Thon M."/>
            <person name="Zeilinger S."/>
            <person name="Casas-Flores S."/>
            <person name="Horwitz B.A."/>
            <person name="Mukherjee P.K."/>
            <person name="Mukherjee M."/>
            <person name="Kredics L."/>
            <person name="Alcaraz L.D."/>
            <person name="Aerts A."/>
            <person name="Antal Z."/>
            <person name="Atanasova L."/>
            <person name="Cervantes-Badillo M.G."/>
            <person name="Challacombe J."/>
            <person name="Chertkov O."/>
            <person name="McCluskey K."/>
            <person name="Coulpier F."/>
            <person name="Deshpande N."/>
            <person name="von Doehren H."/>
            <person name="Ebbole D.J."/>
            <person name="Esquivel-Naranjo E.U."/>
            <person name="Fekete E."/>
            <person name="Flipphi M."/>
            <person name="Glaser F."/>
            <person name="Gomez-Rodriguez E.Y."/>
            <person name="Gruber S."/>
            <person name="Han C."/>
            <person name="Henrissat B."/>
            <person name="Hermosa R."/>
            <person name="Hernandez-Onate M."/>
            <person name="Karaffa L."/>
            <person name="Kosti I."/>
            <person name="Le Crom S."/>
            <person name="Lindquist E."/>
            <person name="Lucas S."/>
            <person name="Luebeck M."/>
            <person name="Luebeck P.S."/>
            <person name="Margeot A."/>
            <person name="Metz B."/>
            <person name="Misra M."/>
            <person name="Nevalainen H."/>
            <person name="Omann M."/>
            <person name="Packer N."/>
            <person name="Perrone G."/>
            <person name="Uresti-Rivera E.E."/>
            <person name="Salamov A."/>
            <person name="Schmoll M."/>
            <person name="Seiboth B."/>
            <person name="Shapiro H."/>
            <person name="Sukno S."/>
            <person name="Tamayo-Ramos J.A."/>
            <person name="Tisch D."/>
            <person name="Wiest A."/>
            <person name="Wilkinson H.H."/>
            <person name="Zhang M."/>
            <person name="Coutinho P.M."/>
            <person name="Kenerley C.M."/>
            <person name="Monte E."/>
            <person name="Baker S.E."/>
            <person name="Grigoriev I.V."/>
        </authorList>
    </citation>
    <scope>NUCLEOTIDE SEQUENCE [LARGE SCALE GENOMIC DNA]</scope>
    <source>
        <strain evidence="3">ATCC 20476 / IMI 206040</strain>
    </source>
</reference>
<dbReference type="EMBL" id="ABDG02000020">
    <property type="protein sequence ID" value="EHK47630.1"/>
    <property type="molecule type" value="Genomic_DNA"/>
</dbReference>
<sequence length="182" mass="19935">MASHQPLRHSLQCLQFKSAFTQPPRPQNSKQVDPIRQIVTVLSWAKLNCPFRIKGGTSHYISHAVARRDLLIAPSLKSRYFKEINQSRRVPPVIMNMNRAAAAAHAEDMHGDHVLQGGHAILKEDTDPTGQESTFSDASRGGMKQSSGLEGTKQGDLQATAGASGAFKETMRQEALRHVGQA</sequence>
<dbReference type="OrthoDB" id="4898128at2759"/>
<gene>
    <name evidence="2" type="ORF">TRIATDRAFT_51824</name>
</gene>
<name>G9NNI5_HYPAI</name>
<dbReference type="HOGENOM" id="CLU_1482177_0_0_1"/>
<dbReference type="Proteomes" id="UP000005426">
    <property type="component" value="Unassembled WGS sequence"/>
</dbReference>
<comment type="caution">
    <text evidence="2">The sequence shown here is derived from an EMBL/GenBank/DDBJ whole genome shotgun (WGS) entry which is preliminary data.</text>
</comment>
<evidence type="ECO:0000256" key="1">
    <source>
        <dbReference type="SAM" id="MobiDB-lite"/>
    </source>
</evidence>
<feature type="region of interest" description="Disordered" evidence="1">
    <location>
        <begin position="123"/>
        <end position="182"/>
    </location>
</feature>
<dbReference type="eggNOG" id="ENOG502RA36">
    <property type="taxonomic scope" value="Eukaryota"/>
</dbReference>
<accession>G9NNI5</accession>
<evidence type="ECO:0000313" key="2">
    <source>
        <dbReference type="EMBL" id="EHK47630.1"/>
    </source>
</evidence>
<feature type="compositionally biased region" description="Polar residues" evidence="1">
    <location>
        <begin position="128"/>
        <end position="137"/>
    </location>
</feature>
<protein>
    <submittedName>
        <fullName evidence="2">Uncharacterized protein</fullName>
    </submittedName>
</protein>
<feature type="compositionally biased region" description="Basic and acidic residues" evidence="1">
    <location>
        <begin position="169"/>
        <end position="182"/>
    </location>
</feature>
<keyword evidence="3" id="KW-1185">Reference proteome</keyword>
<organism evidence="2 3">
    <name type="scientific">Hypocrea atroviridis (strain ATCC 20476 / IMI 206040)</name>
    <name type="common">Trichoderma atroviride</name>
    <dbReference type="NCBI Taxonomy" id="452589"/>
    <lineage>
        <taxon>Eukaryota</taxon>
        <taxon>Fungi</taxon>
        <taxon>Dikarya</taxon>
        <taxon>Ascomycota</taxon>
        <taxon>Pezizomycotina</taxon>
        <taxon>Sordariomycetes</taxon>
        <taxon>Hypocreomycetidae</taxon>
        <taxon>Hypocreales</taxon>
        <taxon>Hypocreaceae</taxon>
        <taxon>Trichoderma</taxon>
    </lineage>
</organism>
<dbReference type="KEGG" id="tatv:25785027"/>
<proteinExistence type="predicted"/>
<dbReference type="AlphaFoldDB" id="G9NNI5"/>
<evidence type="ECO:0000313" key="3">
    <source>
        <dbReference type="Proteomes" id="UP000005426"/>
    </source>
</evidence>
<dbReference type="GeneID" id="25785027"/>